<reference evidence="3" key="1">
    <citation type="submission" date="2023-06" db="EMBL/GenBank/DDBJ databases">
        <title>Robiginitalea aurantiacus sp. nov. and Algoriphagus sediminis sp. nov., isolated from coastal sediment.</title>
        <authorList>
            <person name="Zhou Z.Y."/>
            <person name="An J."/>
            <person name="Jia Y.W."/>
            <person name="Du Z.J."/>
        </authorList>
    </citation>
    <scope>NUCLEOTIDE SEQUENCE</scope>
    <source>
        <strain evidence="3">C2-7</strain>
    </source>
</reference>
<sequence length="1176" mass="129630">MIRDLFFFICFFLAFSASAEKKFVAPNGDPSNSGTLESPWSLAHGLSISSGISAGDSLILLDGTYEGNYVSEISGSQGNPIIVLAQNPGKAIFDVGKNRTAETALTINGSYTWFVGLHVTSSSTIKKSDESNGNATIPYESGIAVFGDFNKLINCWVYDVVGGGLELWRTGLNLEVYGCVIFNNGYQGQFRGTGHGMYIQHDDVDRPKIIQNNFVFQNASQGINIFTTNPPNAGVNVTGNVSFNTGVTVDFVPALFRPPHNFSIGSQNNISLEMRVSDNIFYSDLQGGRLQPNGVSNVTLGRTFFPNSDFRFTGNVLYGGRNQIELLPLTRLRLTGNTLYNTHGAFVNFLDDDDKSFPSATWDQNKYVNIIGEDSAFDDLTFQGWKDEYGFDSGSTLLNSPDKSTEVLVTKNAYDPSLYYVTILNLEGLDEVAIDFSGEGIIEGQRYLIRDVQNPFDEDQAVSGEYGGGSITFPMTWNESLQPKGNIPHQVVHSDKTFGTFILELEELDDLEFPTIRDSVAIYLNNVSSSGDFPPSFSATATLEPEDFLVNPPAEAFEFESSRGFIFNCLDLGKNEVKITTTNRQNNESMESILDLYVLDTIAPQLDITAADIDFDPLRGSVELIIFDFDPIIDYDNCTTSYDFELSKEEITCTDIGWRDVEKFIEITAVAVDQSGNKSEPDTGTLLVRWVPSDTVSLSSAGILFEQSTTMLELGDEFDYEVMAWYKDGELLEGLKGKVIEIEEGGRYFAELEPLSGCPVISEVIEINQEPLPFPSFKEEVIISLNEDGIAGLTPEDLFESWPPEEGEFTVETSQSLFTCEDLGDREIGILVKDEMENAWEFSLPIFVRDQISPELEVQNLEITLDRVLGGITLVADDFVTSVSDNCGIEEVILSRNSINCEDIGKEVEIVILAKDQSGNETEKVAVVTVKGEVSAPLTISGDAEFCEGEEGILTLDSDAEFEVLEWRLDGEEIPDENDKTLSVSEQGVYSALIRYEGGCLWESMDFEVSVLEAPTGEIEENGEELIAPSGDFTYQWFKGDEILDGETGQILLVDESGEYSVQLTNENGCASKLPAVEVTISGLFGRPVVKAEQLVIYPNPADSKARVKIDSDPTFKMNSMEIYSVEGKSVTQSITVNALSNTEFDLSLDLVPQGVYFIRIIGDSQKLYIGKIIKR</sequence>
<dbReference type="Pfam" id="PF18962">
    <property type="entry name" value="Por_Secre_tail"/>
    <property type="match status" value="1"/>
</dbReference>
<evidence type="ECO:0000313" key="3">
    <source>
        <dbReference type="EMBL" id="MDN3203622.1"/>
    </source>
</evidence>
<dbReference type="InterPro" id="IPR011050">
    <property type="entry name" value="Pectin_lyase_fold/virulence"/>
</dbReference>
<name>A0ABT7YAS5_9BACT</name>
<feature type="domain" description="Secretion system C-terminal sorting" evidence="2">
    <location>
        <begin position="1097"/>
        <end position="1173"/>
    </location>
</feature>
<comment type="caution">
    <text evidence="3">The sequence shown here is derived from an EMBL/GenBank/DDBJ whole genome shotgun (WGS) entry which is preliminary data.</text>
</comment>
<dbReference type="Proteomes" id="UP001171916">
    <property type="component" value="Unassembled WGS sequence"/>
</dbReference>
<keyword evidence="1" id="KW-0732">Signal</keyword>
<dbReference type="RefSeq" id="WP_289999182.1">
    <property type="nucleotide sequence ID" value="NZ_JAUEPH010000002.1"/>
</dbReference>
<gene>
    <name evidence="3" type="ORF">QVH07_05660</name>
</gene>
<evidence type="ECO:0000256" key="1">
    <source>
        <dbReference type="SAM" id="SignalP"/>
    </source>
</evidence>
<dbReference type="NCBIfam" id="TIGR04183">
    <property type="entry name" value="Por_Secre_tail"/>
    <property type="match status" value="1"/>
</dbReference>
<dbReference type="EMBL" id="JAUEPH010000002">
    <property type="protein sequence ID" value="MDN3203622.1"/>
    <property type="molecule type" value="Genomic_DNA"/>
</dbReference>
<dbReference type="Gene3D" id="2.160.20.10">
    <property type="entry name" value="Single-stranded right-handed beta-helix, Pectin lyase-like"/>
    <property type="match status" value="1"/>
</dbReference>
<organism evidence="3 4">
    <name type="scientific">Algoriphagus sediminis</name>
    <dbReference type="NCBI Taxonomy" id="3057113"/>
    <lineage>
        <taxon>Bacteria</taxon>
        <taxon>Pseudomonadati</taxon>
        <taxon>Bacteroidota</taxon>
        <taxon>Cytophagia</taxon>
        <taxon>Cytophagales</taxon>
        <taxon>Cyclobacteriaceae</taxon>
        <taxon>Algoriphagus</taxon>
    </lineage>
</organism>
<accession>A0ABT7YAS5</accession>
<dbReference type="InterPro" id="IPR012334">
    <property type="entry name" value="Pectin_lyas_fold"/>
</dbReference>
<evidence type="ECO:0000259" key="2">
    <source>
        <dbReference type="Pfam" id="PF18962"/>
    </source>
</evidence>
<dbReference type="SUPFAM" id="SSF51126">
    <property type="entry name" value="Pectin lyase-like"/>
    <property type="match status" value="1"/>
</dbReference>
<dbReference type="InterPro" id="IPR026444">
    <property type="entry name" value="Secre_tail"/>
</dbReference>
<feature type="signal peptide" evidence="1">
    <location>
        <begin position="1"/>
        <end position="19"/>
    </location>
</feature>
<feature type="chain" id="PRO_5047020761" evidence="1">
    <location>
        <begin position="20"/>
        <end position="1176"/>
    </location>
</feature>
<evidence type="ECO:0000313" key="4">
    <source>
        <dbReference type="Proteomes" id="UP001171916"/>
    </source>
</evidence>
<proteinExistence type="predicted"/>
<protein>
    <submittedName>
        <fullName evidence="3">T9SS type A sorting domain-containing protein</fullName>
    </submittedName>
</protein>
<keyword evidence="4" id="KW-1185">Reference proteome</keyword>